<dbReference type="EMBL" id="JBEPMX010000005">
    <property type="protein sequence ID" value="MET3683228.1"/>
    <property type="molecule type" value="Genomic_DNA"/>
</dbReference>
<evidence type="ECO:0000313" key="1">
    <source>
        <dbReference type="EMBL" id="MET3683228.1"/>
    </source>
</evidence>
<sequence>MEHKKRFEELNVEKLNIVNHNNDIKMTLFNQDQIPPILMNGEDVLPGHRQDEPISGIMFYNGKGDECGGLVYGSEEDEDGNVYADASLTFDEYEQDQVVQMHFTEHKGETHYGFSIYDRPDQPLTEILEEDKKIRESNLTDEEKNQKLNELFQGNATRAFMGKDANGDVSVRLHDSKGQPRIRMVVDADDVPRMEFLNEAGEVTYSLPPQE</sequence>
<keyword evidence="2" id="KW-1185">Reference proteome</keyword>
<dbReference type="Proteomes" id="UP001549167">
    <property type="component" value="Unassembled WGS sequence"/>
</dbReference>
<protein>
    <submittedName>
        <fullName evidence="1">Uncharacterized protein</fullName>
    </submittedName>
</protein>
<evidence type="ECO:0000313" key="2">
    <source>
        <dbReference type="Proteomes" id="UP001549167"/>
    </source>
</evidence>
<reference evidence="1 2" key="1">
    <citation type="submission" date="2024-06" db="EMBL/GenBank/DDBJ databases">
        <title>Genomic Encyclopedia of Type Strains, Phase IV (KMG-IV): sequencing the most valuable type-strain genomes for metagenomic binning, comparative biology and taxonomic classification.</title>
        <authorList>
            <person name="Goeker M."/>
        </authorList>
    </citation>
    <scope>NUCLEOTIDE SEQUENCE [LARGE SCALE GENOMIC DNA]</scope>
    <source>
        <strain evidence="1 2">DSM 23520</strain>
    </source>
</reference>
<accession>A0ABV2KUH4</accession>
<comment type="caution">
    <text evidence="1">The sequence shown here is derived from an EMBL/GenBank/DDBJ whole genome shotgun (WGS) entry which is preliminary data.</text>
</comment>
<name>A0ABV2KUH4_9BACI</name>
<organism evidence="1 2">
    <name type="scientific">Alkalibacillus flavidus</name>
    <dbReference type="NCBI Taxonomy" id="546021"/>
    <lineage>
        <taxon>Bacteria</taxon>
        <taxon>Bacillati</taxon>
        <taxon>Bacillota</taxon>
        <taxon>Bacilli</taxon>
        <taxon>Bacillales</taxon>
        <taxon>Bacillaceae</taxon>
        <taxon>Alkalibacillus</taxon>
    </lineage>
</organism>
<proteinExistence type="predicted"/>
<dbReference type="RefSeq" id="WP_354219813.1">
    <property type="nucleotide sequence ID" value="NZ_JBEPMX010000005.1"/>
</dbReference>
<gene>
    <name evidence="1" type="ORF">ABID56_001319</name>
</gene>